<proteinExistence type="predicted"/>
<keyword evidence="4" id="KW-1185">Reference proteome</keyword>
<feature type="compositionally biased region" description="Basic and acidic residues" evidence="1">
    <location>
        <begin position="417"/>
        <end position="428"/>
    </location>
</feature>
<feature type="signal peptide" evidence="2">
    <location>
        <begin position="1"/>
        <end position="21"/>
    </location>
</feature>
<feature type="chain" id="PRO_5008382187" evidence="2">
    <location>
        <begin position="22"/>
        <end position="861"/>
    </location>
</feature>
<evidence type="ECO:0000313" key="3">
    <source>
        <dbReference type="EMBL" id="SBT34466.1"/>
    </source>
</evidence>
<feature type="region of interest" description="Disordered" evidence="1">
    <location>
        <begin position="404"/>
        <end position="450"/>
    </location>
</feature>
<evidence type="ECO:0000256" key="1">
    <source>
        <dbReference type="SAM" id="MobiDB-lite"/>
    </source>
</evidence>
<protein>
    <submittedName>
        <fullName evidence="3">Uncharacterized protein</fullName>
    </submittedName>
</protein>
<sequence length="861" mass="100507">MFAREVLWVLVILHKLTKVFPPSLPLVNEKKKNSTHAEWSDDKSGDEKMQFFLISAENCSVLKMYIRNVSLLLLCLNIFHKLNAICLIRNKQFFLNTAKNNKSVFARSRQKKTSVKKKKFSNIPFRGSTPSLSLFDEIKKKFSFFPFMKSGEDEVSFLDNWVLKWGIPKFCEEIILNLSDITKIRQLTQKRQNKTLEKENVKKIFLHGIFSSINFKTLNSISYLLGQFDVERATICSVLNEVSEDVHEVKHAENFLALHFFLLKDEDVAGKKKKKKVHKWTRGETLRTGNILHIVHLSPDALPFSFLQIGRIYEECVNDLMRRKIERYNLYCERKKIQFRVGDALKKLELNVKEDDLYFSYDYKDLLKIFERRIGEVARSRKGNDILGEDRSLHVQRNAEDIAMENAGEIAGGSESIRMDDSSRDRIGKVPGGSARGSPGESSDESIDVENNENLKELKKTYEEVQSFNDSIIRFIDTNQRLYYFDDNEYEFSKRGKKEYSSLENQGEEADEEDIARMEGTTDVGEEDVVAMKKSVDEYIQKFTRENNASVDQLKNLFIEQADINFKKFLNNLNLDNVRKENEGKKTELNTGEEAKLDAEEKTKLDAGGEIVEDLHQSNEITNFCLKQLNKSDEEFNLTNDIMYERLRVKVLYYIQKIEYLKFKYQYDIINERYPINKNEKTILDILKYGYRIVVSPDVDNSIFHKGLEGERTGWKTESAGGAPSHKISKINPFVPMLLRRVICTYYHRYTCTRRLLFACTLFQDAFFVPFPNFPHFPFFTEKYYDFKCRECDYHIFDAGMELQDVSDRDGDGDQDRDLFPVHSHEYMPLRITPLSFLFTFLGDSDLSEQMKECPQCNTKI</sequence>
<evidence type="ECO:0000313" key="4">
    <source>
        <dbReference type="Proteomes" id="UP000078555"/>
    </source>
</evidence>
<evidence type="ECO:0000256" key="2">
    <source>
        <dbReference type="SAM" id="SignalP"/>
    </source>
</evidence>
<keyword evidence="2" id="KW-0732">Signal</keyword>
<dbReference type="Proteomes" id="UP000078555">
    <property type="component" value="Unassembled WGS sequence"/>
</dbReference>
<accession>A0A1A8YSF1</accession>
<organism evidence="3 4">
    <name type="scientific">Plasmodium ovale wallikeri</name>
    <dbReference type="NCBI Taxonomy" id="864142"/>
    <lineage>
        <taxon>Eukaryota</taxon>
        <taxon>Sar</taxon>
        <taxon>Alveolata</taxon>
        <taxon>Apicomplexa</taxon>
        <taxon>Aconoidasida</taxon>
        <taxon>Haemosporida</taxon>
        <taxon>Plasmodiidae</taxon>
        <taxon>Plasmodium</taxon>
        <taxon>Plasmodium (Plasmodium)</taxon>
    </lineage>
</organism>
<dbReference type="AlphaFoldDB" id="A0A1A8YSF1"/>
<name>A0A1A8YSF1_PLAOA</name>
<reference evidence="4" key="1">
    <citation type="submission" date="2016-05" db="EMBL/GenBank/DDBJ databases">
        <authorList>
            <person name="Naeem R."/>
        </authorList>
    </citation>
    <scope>NUCLEOTIDE SEQUENCE [LARGE SCALE GENOMIC DNA]</scope>
</reference>
<dbReference type="EMBL" id="FLRD01000070">
    <property type="protein sequence ID" value="SBT34466.1"/>
    <property type="molecule type" value="Genomic_DNA"/>
</dbReference>
<gene>
    <name evidence="3" type="ORF">POVWA1_022450</name>
</gene>